<evidence type="ECO:0000256" key="6">
    <source>
        <dbReference type="SAM" id="Phobius"/>
    </source>
</evidence>
<keyword evidence="9" id="KW-1185">Reference proteome</keyword>
<feature type="transmembrane region" description="Helical" evidence="6">
    <location>
        <begin position="33"/>
        <end position="51"/>
    </location>
</feature>
<dbReference type="EMBL" id="JAJJPB010000004">
    <property type="protein sequence ID" value="MCC9294341.1"/>
    <property type="molecule type" value="Genomic_DNA"/>
</dbReference>
<evidence type="ECO:0000313" key="9">
    <source>
        <dbReference type="Proteomes" id="UP001165422"/>
    </source>
</evidence>
<evidence type="ECO:0000256" key="3">
    <source>
        <dbReference type="ARBA" id="ARBA00022692"/>
    </source>
</evidence>
<evidence type="ECO:0000313" key="8">
    <source>
        <dbReference type="EMBL" id="MCC9294341.1"/>
    </source>
</evidence>
<evidence type="ECO:0000256" key="1">
    <source>
        <dbReference type="ARBA" id="ARBA00004141"/>
    </source>
</evidence>
<feature type="transmembrane region" description="Helical" evidence="6">
    <location>
        <begin position="280"/>
        <end position="299"/>
    </location>
</feature>
<protein>
    <submittedName>
        <fullName evidence="8">DMT family transporter</fullName>
    </submittedName>
</protein>
<comment type="similarity">
    <text evidence="2">Belongs to the EamA transporter family.</text>
</comment>
<feature type="transmembrane region" description="Helical" evidence="6">
    <location>
        <begin position="119"/>
        <end position="140"/>
    </location>
</feature>
<dbReference type="RefSeq" id="WP_150357435.1">
    <property type="nucleotide sequence ID" value="NZ_JAJJPB010000004.1"/>
</dbReference>
<evidence type="ECO:0000256" key="4">
    <source>
        <dbReference type="ARBA" id="ARBA00022989"/>
    </source>
</evidence>
<evidence type="ECO:0000259" key="7">
    <source>
        <dbReference type="Pfam" id="PF00892"/>
    </source>
</evidence>
<dbReference type="InterPro" id="IPR050638">
    <property type="entry name" value="AA-Vitamin_Transporters"/>
</dbReference>
<feature type="transmembrane region" description="Helical" evidence="6">
    <location>
        <begin position="218"/>
        <end position="247"/>
    </location>
</feature>
<sequence length="310" mass="34497">MGYIFIGLTAVIFSTMEITGKLIVGVNPLQLNFLRFLIGGLFLVPFALRSMKYKKIKLKKEDFLYFVMTGFLCVVVSMSFFQLAVTYTKASTVAIIFSTNPVFTIILAYFVLKEKMNRGTVISVVLSIVGMVFILNPFGINSDMKGISFAFLSAVSFSIYAVIGKLRSERYGCMVLNCMTFLTGDIIMFFLMLISKMPVIINFIGTNENLRFMADIPIFYGISSVNIIPVMFLGIVVTGMGYMFYFLAMDKTSASMASMVFFIKPVLAPIFALIVLEETILANTTIGICFILIGSYFSVGWRGKSVLAKD</sequence>
<evidence type="ECO:0000256" key="5">
    <source>
        <dbReference type="ARBA" id="ARBA00023136"/>
    </source>
</evidence>
<feature type="transmembrane region" description="Helical" evidence="6">
    <location>
        <begin position="146"/>
        <end position="163"/>
    </location>
</feature>
<dbReference type="InterPro" id="IPR037185">
    <property type="entry name" value="EmrE-like"/>
</dbReference>
<feature type="domain" description="EamA" evidence="7">
    <location>
        <begin position="144"/>
        <end position="298"/>
    </location>
</feature>
<keyword evidence="3 6" id="KW-0812">Transmembrane</keyword>
<feature type="transmembrane region" description="Helical" evidence="6">
    <location>
        <begin position="90"/>
        <end position="112"/>
    </location>
</feature>
<comment type="caution">
    <text evidence="8">The sequence shown here is derived from an EMBL/GenBank/DDBJ whole genome shotgun (WGS) entry which is preliminary data.</text>
</comment>
<dbReference type="Gene3D" id="1.10.3730.20">
    <property type="match status" value="1"/>
</dbReference>
<reference evidence="8" key="1">
    <citation type="submission" date="2021-11" db="EMBL/GenBank/DDBJ databases">
        <authorList>
            <person name="Qingchun L."/>
            <person name="Dong Z."/>
            <person name="Zongwei Q."/>
            <person name="Jia Z."/>
            <person name="Duotao L."/>
        </authorList>
    </citation>
    <scope>NUCLEOTIDE SEQUENCE</scope>
    <source>
        <strain evidence="8">WLY-B-L2</strain>
    </source>
</reference>
<keyword evidence="4 6" id="KW-1133">Transmembrane helix</keyword>
<dbReference type="PANTHER" id="PTHR32322">
    <property type="entry name" value="INNER MEMBRANE TRANSPORTER"/>
    <property type="match status" value="1"/>
</dbReference>
<name>A0ABS8N3E5_9CLOT</name>
<feature type="transmembrane region" description="Helical" evidence="6">
    <location>
        <begin position="254"/>
        <end position="274"/>
    </location>
</feature>
<keyword evidence="5 6" id="KW-0472">Membrane</keyword>
<dbReference type="Pfam" id="PF00892">
    <property type="entry name" value="EamA"/>
    <property type="match status" value="2"/>
</dbReference>
<dbReference type="SUPFAM" id="SSF103481">
    <property type="entry name" value="Multidrug resistance efflux transporter EmrE"/>
    <property type="match status" value="2"/>
</dbReference>
<gene>
    <name evidence="8" type="ORF">LN736_05565</name>
</gene>
<feature type="transmembrane region" description="Helical" evidence="6">
    <location>
        <begin position="63"/>
        <end position="84"/>
    </location>
</feature>
<feature type="transmembrane region" description="Helical" evidence="6">
    <location>
        <begin position="175"/>
        <end position="194"/>
    </location>
</feature>
<dbReference type="InterPro" id="IPR000620">
    <property type="entry name" value="EamA_dom"/>
</dbReference>
<dbReference type="Proteomes" id="UP001165422">
    <property type="component" value="Unassembled WGS sequence"/>
</dbReference>
<dbReference type="PANTHER" id="PTHR32322:SF2">
    <property type="entry name" value="EAMA DOMAIN-CONTAINING PROTEIN"/>
    <property type="match status" value="1"/>
</dbReference>
<organism evidence="8 9">
    <name type="scientific">Clostridium aromativorans</name>
    <dbReference type="NCBI Taxonomy" id="2836848"/>
    <lineage>
        <taxon>Bacteria</taxon>
        <taxon>Bacillati</taxon>
        <taxon>Bacillota</taxon>
        <taxon>Clostridia</taxon>
        <taxon>Eubacteriales</taxon>
        <taxon>Clostridiaceae</taxon>
        <taxon>Clostridium</taxon>
    </lineage>
</organism>
<evidence type="ECO:0000256" key="2">
    <source>
        <dbReference type="ARBA" id="ARBA00007362"/>
    </source>
</evidence>
<feature type="domain" description="EamA" evidence="7">
    <location>
        <begin position="1"/>
        <end position="135"/>
    </location>
</feature>
<comment type="subcellular location">
    <subcellularLocation>
        <location evidence="1">Membrane</location>
        <topology evidence="1">Multi-pass membrane protein</topology>
    </subcellularLocation>
</comment>
<proteinExistence type="inferred from homology"/>
<accession>A0ABS8N3E5</accession>